<organism evidence="1 2">
    <name type="scientific">Phytophthora megakarya</name>
    <dbReference type="NCBI Taxonomy" id="4795"/>
    <lineage>
        <taxon>Eukaryota</taxon>
        <taxon>Sar</taxon>
        <taxon>Stramenopiles</taxon>
        <taxon>Oomycota</taxon>
        <taxon>Peronosporomycetes</taxon>
        <taxon>Peronosporales</taxon>
        <taxon>Peronosporaceae</taxon>
        <taxon>Phytophthora</taxon>
    </lineage>
</organism>
<dbReference type="PANTHER" id="PTHR47169:SF2">
    <property type="entry name" value="OS01G0541250 PROTEIN"/>
    <property type="match status" value="1"/>
</dbReference>
<sequence>MFFAAVATPRCHPVLIQQDNAKPHVAPDDPGVVAEGTEGGWCIQLHCQPANSPDLNCLDVGPFHEI</sequence>
<name>A0A225X457_9STRA</name>
<reference evidence="2" key="1">
    <citation type="submission" date="2017-03" db="EMBL/GenBank/DDBJ databases">
        <title>Phytopthora megakarya and P. palmivora, two closely related causual agents of cacao black pod achieved similar genome size and gene model numbers by different mechanisms.</title>
        <authorList>
            <person name="Ali S."/>
            <person name="Shao J."/>
            <person name="Larry D.J."/>
            <person name="Kronmiller B."/>
            <person name="Shen D."/>
            <person name="Strem M.D."/>
            <person name="Melnick R.L."/>
            <person name="Guiltinan M.J."/>
            <person name="Tyler B.M."/>
            <person name="Meinhardt L.W."/>
            <person name="Bailey B.A."/>
        </authorList>
    </citation>
    <scope>NUCLEOTIDE SEQUENCE [LARGE SCALE GENOMIC DNA]</scope>
    <source>
        <strain evidence="2">zdho120</strain>
    </source>
</reference>
<dbReference type="OrthoDB" id="113327at2759"/>
<dbReference type="EMBL" id="NBNE01000004">
    <property type="protein sequence ID" value="OWZ24726.1"/>
    <property type="molecule type" value="Genomic_DNA"/>
</dbReference>
<accession>A0A225X457</accession>
<dbReference type="PANTHER" id="PTHR47169">
    <property type="entry name" value="OS01G0541250 PROTEIN"/>
    <property type="match status" value="1"/>
</dbReference>
<dbReference type="Proteomes" id="UP000198211">
    <property type="component" value="Unassembled WGS sequence"/>
</dbReference>
<dbReference type="AlphaFoldDB" id="A0A225X457"/>
<gene>
    <name evidence="1" type="ORF">PHMEG_000160</name>
</gene>
<protein>
    <submittedName>
        <fullName evidence="1">Uncharacterized protein</fullName>
    </submittedName>
</protein>
<dbReference type="GO" id="GO:0003676">
    <property type="term" value="F:nucleic acid binding"/>
    <property type="evidence" value="ECO:0007669"/>
    <property type="project" value="InterPro"/>
</dbReference>
<evidence type="ECO:0000313" key="2">
    <source>
        <dbReference type="Proteomes" id="UP000198211"/>
    </source>
</evidence>
<keyword evidence="2" id="KW-1185">Reference proteome</keyword>
<comment type="caution">
    <text evidence="1">The sequence shown here is derived from an EMBL/GenBank/DDBJ whole genome shotgun (WGS) entry which is preliminary data.</text>
</comment>
<proteinExistence type="predicted"/>
<dbReference type="InterPro" id="IPR036397">
    <property type="entry name" value="RNaseH_sf"/>
</dbReference>
<evidence type="ECO:0000313" key="1">
    <source>
        <dbReference type="EMBL" id="OWZ24726.1"/>
    </source>
</evidence>
<dbReference type="Gene3D" id="3.30.420.10">
    <property type="entry name" value="Ribonuclease H-like superfamily/Ribonuclease H"/>
    <property type="match status" value="1"/>
</dbReference>